<gene>
    <name evidence="5" type="ORF">BO72DRAFT_512716</name>
</gene>
<dbReference type="PANTHER" id="PTHR42901:SF1">
    <property type="entry name" value="ALCOHOL DEHYDROGENASE"/>
    <property type="match status" value="1"/>
</dbReference>
<dbReference type="PRINTS" id="PR00081">
    <property type="entry name" value="GDHRDH"/>
</dbReference>
<dbReference type="InterPro" id="IPR020904">
    <property type="entry name" value="Sc_DH/Rdtase_CS"/>
</dbReference>
<dbReference type="InterPro" id="IPR002347">
    <property type="entry name" value="SDR_fam"/>
</dbReference>
<dbReference type="GeneID" id="63866780"/>
<dbReference type="PANTHER" id="PTHR42901">
    <property type="entry name" value="ALCOHOL DEHYDROGENASE"/>
    <property type="match status" value="1"/>
</dbReference>
<dbReference type="CDD" id="cd05233">
    <property type="entry name" value="SDR_c"/>
    <property type="match status" value="1"/>
</dbReference>
<evidence type="ECO:0000256" key="2">
    <source>
        <dbReference type="ARBA" id="ARBA00022857"/>
    </source>
</evidence>
<keyword evidence="6" id="KW-1185">Reference proteome</keyword>
<dbReference type="InterPro" id="IPR036291">
    <property type="entry name" value="NAD(P)-bd_dom_sf"/>
</dbReference>
<evidence type="ECO:0000313" key="6">
    <source>
        <dbReference type="Proteomes" id="UP000249789"/>
    </source>
</evidence>
<name>A0A8G1VY05_9EURO</name>
<evidence type="ECO:0000256" key="3">
    <source>
        <dbReference type="ARBA" id="ARBA00023002"/>
    </source>
</evidence>
<evidence type="ECO:0000259" key="4">
    <source>
        <dbReference type="SMART" id="SM00822"/>
    </source>
</evidence>
<sequence length="301" mass="32594">MAPFPSPTAVWHDKAYPEISPSRPELSAHGKTILITGGGTGIGAETARRFAQAGAARIALLGRRELPLLDTKASIQREFPAVEVFTAPTDVTRQSEVDAAFSQFLRPGGQIHVLVSNAGMIGPMVPVADAPGEQALDAIQQNLHGAWWVAQAFLRCAAPGAVIIETSSSAAHVNFGPGLAPYSVAKMAVFRLWDAVGFENPELRVYHVQPGVVDTAMNREAGGIEALGFEDNVDLPASFYVWLASSEAQFLQGKYLWANWDVSELKRNAEEIRSTSRLGIQLGGWPFADDSWRLNWESENV</sequence>
<reference evidence="5 6" key="1">
    <citation type="submission" date="2018-02" db="EMBL/GenBank/DDBJ databases">
        <title>The genomes of Aspergillus section Nigri reveals drivers in fungal speciation.</title>
        <authorList>
            <consortium name="DOE Joint Genome Institute"/>
            <person name="Vesth T.C."/>
            <person name="Nybo J."/>
            <person name="Theobald S."/>
            <person name="Brandl J."/>
            <person name="Frisvad J.C."/>
            <person name="Nielsen K.F."/>
            <person name="Lyhne E.K."/>
            <person name="Kogle M.E."/>
            <person name="Kuo A."/>
            <person name="Riley R."/>
            <person name="Clum A."/>
            <person name="Nolan M."/>
            <person name="Lipzen A."/>
            <person name="Salamov A."/>
            <person name="Henrissat B."/>
            <person name="Wiebenga A."/>
            <person name="De vries R.P."/>
            <person name="Grigoriev I.V."/>
            <person name="Mortensen U.H."/>
            <person name="Andersen M.R."/>
            <person name="Baker S.E."/>
        </authorList>
    </citation>
    <scope>NUCLEOTIDE SEQUENCE [LARGE SCALE GENOMIC DNA]</scope>
    <source>
        <strain evidence="5 6">CBS 313.89</strain>
    </source>
</reference>
<dbReference type="InterPro" id="IPR057326">
    <property type="entry name" value="KR_dom"/>
</dbReference>
<dbReference type="OrthoDB" id="1933717at2759"/>
<dbReference type="EMBL" id="KZ824653">
    <property type="protein sequence ID" value="RAK75903.1"/>
    <property type="molecule type" value="Genomic_DNA"/>
</dbReference>
<dbReference type="RefSeq" id="XP_040799913.1">
    <property type="nucleotide sequence ID" value="XM_040949446.1"/>
</dbReference>
<dbReference type="Proteomes" id="UP000249789">
    <property type="component" value="Unassembled WGS sequence"/>
</dbReference>
<dbReference type="Gene3D" id="3.40.50.720">
    <property type="entry name" value="NAD(P)-binding Rossmann-like Domain"/>
    <property type="match status" value="1"/>
</dbReference>
<feature type="domain" description="Ketoreductase" evidence="4">
    <location>
        <begin position="31"/>
        <end position="208"/>
    </location>
</feature>
<evidence type="ECO:0000313" key="5">
    <source>
        <dbReference type="EMBL" id="RAK75903.1"/>
    </source>
</evidence>
<protein>
    <submittedName>
        <fullName evidence="5">Putative oxidoreductase</fullName>
    </submittedName>
</protein>
<dbReference type="PROSITE" id="PS00061">
    <property type="entry name" value="ADH_SHORT"/>
    <property type="match status" value="1"/>
</dbReference>
<dbReference type="GO" id="GO:0044550">
    <property type="term" value="P:secondary metabolite biosynthetic process"/>
    <property type="evidence" value="ECO:0007669"/>
    <property type="project" value="UniProtKB-ARBA"/>
</dbReference>
<comment type="similarity">
    <text evidence="1">Belongs to the short-chain dehydrogenases/reductases (SDR) family.</text>
</comment>
<dbReference type="SMART" id="SM00822">
    <property type="entry name" value="PKS_KR"/>
    <property type="match status" value="1"/>
</dbReference>
<proteinExistence type="inferred from homology"/>
<keyword evidence="2" id="KW-0521">NADP</keyword>
<dbReference type="AlphaFoldDB" id="A0A8G1VY05"/>
<keyword evidence="3" id="KW-0560">Oxidoreductase</keyword>
<dbReference type="Pfam" id="PF00106">
    <property type="entry name" value="adh_short"/>
    <property type="match status" value="1"/>
</dbReference>
<accession>A0A8G1VY05</accession>
<dbReference type="SUPFAM" id="SSF51735">
    <property type="entry name" value="NAD(P)-binding Rossmann-fold domains"/>
    <property type="match status" value="1"/>
</dbReference>
<evidence type="ECO:0000256" key="1">
    <source>
        <dbReference type="ARBA" id="ARBA00006484"/>
    </source>
</evidence>
<dbReference type="VEuPathDB" id="FungiDB:BO72DRAFT_512716"/>
<dbReference type="GO" id="GO:0016491">
    <property type="term" value="F:oxidoreductase activity"/>
    <property type="evidence" value="ECO:0007669"/>
    <property type="project" value="UniProtKB-KW"/>
</dbReference>
<organism evidence="5 6">
    <name type="scientific">Aspergillus fijiensis CBS 313.89</name>
    <dbReference type="NCBI Taxonomy" id="1448319"/>
    <lineage>
        <taxon>Eukaryota</taxon>
        <taxon>Fungi</taxon>
        <taxon>Dikarya</taxon>
        <taxon>Ascomycota</taxon>
        <taxon>Pezizomycotina</taxon>
        <taxon>Eurotiomycetes</taxon>
        <taxon>Eurotiomycetidae</taxon>
        <taxon>Eurotiales</taxon>
        <taxon>Aspergillaceae</taxon>
        <taxon>Aspergillus</taxon>
    </lineage>
</organism>